<keyword evidence="3 4" id="KW-0788">Thiol protease</keyword>
<dbReference type="PIRSF" id="PIRSF005700">
    <property type="entry name" value="PepC"/>
    <property type="match status" value="1"/>
</dbReference>
<organism evidence="5 6">
    <name type="scientific">Alicyclobacillus fastidiosus</name>
    <dbReference type="NCBI Taxonomy" id="392011"/>
    <lineage>
        <taxon>Bacteria</taxon>
        <taxon>Bacillati</taxon>
        <taxon>Bacillota</taxon>
        <taxon>Bacilli</taxon>
        <taxon>Bacillales</taxon>
        <taxon>Alicyclobacillaceae</taxon>
        <taxon>Alicyclobacillus</taxon>
    </lineage>
</organism>
<evidence type="ECO:0000256" key="1">
    <source>
        <dbReference type="ARBA" id="ARBA00022670"/>
    </source>
</evidence>
<keyword evidence="2 4" id="KW-0378">Hydrolase</keyword>
<dbReference type="InterPro" id="IPR004134">
    <property type="entry name" value="Peptidase_C1B"/>
</dbReference>
<evidence type="ECO:0000256" key="2">
    <source>
        <dbReference type="ARBA" id="ARBA00022801"/>
    </source>
</evidence>
<dbReference type="Pfam" id="PF03051">
    <property type="entry name" value="Peptidase_C1_2"/>
    <property type="match status" value="1"/>
</dbReference>
<dbReference type="EMBL" id="JBDXSU010000006">
    <property type="protein sequence ID" value="MFB5190561.1"/>
    <property type="molecule type" value="Genomic_DNA"/>
</dbReference>
<dbReference type="RefSeq" id="WP_275474817.1">
    <property type="nucleotide sequence ID" value="NZ_CP162940.1"/>
</dbReference>
<comment type="caution">
    <text evidence="5">The sequence shown here is derived from an EMBL/GenBank/DDBJ whole genome shotgun (WGS) entry which is preliminary data.</text>
</comment>
<evidence type="ECO:0000256" key="3">
    <source>
        <dbReference type="ARBA" id="ARBA00022807"/>
    </source>
</evidence>
<evidence type="ECO:0000313" key="5">
    <source>
        <dbReference type="EMBL" id="MFB5190561.1"/>
    </source>
</evidence>
<keyword evidence="4" id="KW-0031">Aminopeptidase</keyword>
<dbReference type="InterPro" id="IPR000169">
    <property type="entry name" value="Pept_cys_AS"/>
</dbReference>
<keyword evidence="1 4" id="KW-0645">Protease</keyword>
<dbReference type="CDD" id="cd00585">
    <property type="entry name" value="Peptidase_C1B"/>
    <property type="match status" value="1"/>
</dbReference>
<accession>A0ABV5AER5</accession>
<reference evidence="5 6" key="1">
    <citation type="journal article" date="2024" name="Int. J. Mol. Sci.">
        <title>Exploration of Alicyclobacillus spp. Genome in Search of Antibiotic Resistance.</title>
        <authorList>
            <person name="Bucka-Kolendo J."/>
            <person name="Kiousi D.E."/>
            <person name="Dekowska A."/>
            <person name="Mikolajczuk-Szczyrba A."/>
            <person name="Karadedos D.M."/>
            <person name="Michael P."/>
            <person name="Galanis A."/>
            <person name="Sokolowska B."/>
        </authorList>
    </citation>
    <scope>NUCLEOTIDE SEQUENCE [LARGE SCALE GENOMIC DNA]</scope>
    <source>
        <strain evidence="5 6">KKP 3000</strain>
    </source>
</reference>
<gene>
    <name evidence="5" type="ORF">KKP3000_004032</name>
</gene>
<dbReference type="SUPFAM" id="SSF54001">
    <property type="entry name" value="Cysteine proteinases"/>
    <property type="match status" value="1"/>
</dbReference>
<evidence type="ECO:0000313" key="6">
    <source>
        <dbReference type="Proteomes" id="UP001579974"/>
    </source>
</evidence>
<dbReference type="Gene3D" id="3.90.70.10">
    <property type="entry name" value="Cysteine proteinases"/>
    <property type="match status" value="1"/>
</dbReference>
<dbReference type="PANTHER" id="PTHR10363:SF2">
    <property type="entry name" value="BLEOMYCIN HYDROLASE"/>
    <property type="match status" value="1"/>
</dbReference>
<proteinExistence type="inferred from homology"/>
<dbReference type="Proteomes" id="UP001579974">
    <property type="component" value="Unassembled WGS sequence"/>
</dbReference>
<keyword evidence="6" id="KW-1185">Reference proteome</keyword>
<comment type="similarity">
    <text evidence="4">Belongs to the peptidase C1 family.</text>
</comment>
<dbReference type="InterPro" id="IPR038765">
    <property type="entry name" value="Papain-like_cys_pep_sf"/>
</dbReference>
<dbReference type="PANTHER" id="PTHR10363">
    <property type="entry name" value="BLEOMYCIN HYDROLASE"/>
    <property type="match status" value="1"/>
</dbReference>
<dbReference type="PROSITE" id="PS00139">
    <property type="entry name" value="THIOL_PROTEASE_CYS"/>
    <property type="match status" value="1"/>
</dbReference>
<sequence>MATPIRTGDTAVSTAQIQRYAADFHSSPANRVRMNAVTKSGIQSVATDRDAVARMQYTFSEEIDTGSVTNQKQSGRCWLFAGLNTIRQDIATSHHMAPFELSQSYQMFWDKFEKANYFLERILDTVDEDTDSRIVQWLLQAPLQDGGQWDMFVNLVEKYGVVPQYVMAESYHSSKSAVMNRLLTSKLRKEASDYRARYREGTPISDLREKKHLFLGEFYRLLCYFLGTPPATFDFEYRDHDNVFHRDTGLTPQTFFEQYARFDLKDYVSIIHAPTSDKPYDRTYTVKYLGNVEGGNDVMYLNVDIETVKQLALAQIQDGESVWFGCDVGKLSDSESGIMDARLFDYEGALDTSFAMTKAERLDYGESVMTHAMVFTGANVIDGKVNRWKVQNSWGKDAGKDGFFVMSDAWFDDYMYQIVVNKKHLSEDNLSALAQTPIELSPWDPMGSLAMMR</sequence>
<protein>
    <recommendedName>
        <fullName evidence="4">Aminopeptidase</fullName>
    </recommendedName>
</protein>
<name>A0ABV5AER5_9BACL</name>
<evidence type="ECO:0000256" key="4">
    <source>
        <dbReference type="PIRNR" id="PIRNR005700"/>
    </source>
</evidence>